<dbReference type="PROSITE" id="PS51257">
    <property type="entry name" value="PROKAR_LIPOPROTEIN"/>
    <property type="match status" value="1"/>
</dbReference>
<dbReference type="Proteomes" id="UP000248330">
    <property type="component" value="Unassembled WGS sequence"/>
</dbReference>
<dbReference type="InterPro" id="IPR036928">
    <property type="entry name" value="AS_sf"/>
</dbReference>
<dbReference type="RefSeq" id="WP_110266620.1">
    <property type="nucleotide sequence ID" value="NZ_CAKZQT010000005.1"/>
</dbReference>
<dbReference type="InterPro" id="IPR023631">
    <property type="entry name" value="Amidase_dom"/>
</dbReference>
<dbReference type="AlphaFoldDB" id="A0A318EB89"/>
<dbReference type="GO" id="GO:0016740">
    <property type="term" value="F:transferase activity"/>
    <property type="evidence" value="ECO:0007669"/>
    <property type="project" value="UniProtKB-KW"/>
</dbReference>
<proteinExistence type="predicted"/>
<evidence type="ECO:0000313" key="3">
    <source>
        <dbReference type="Proteomes" id="UP000248330"/>
    </source>
</evidence>
<keyword evidence="2" id="KW-0808">Transferase</keyword>
<name>A0A318EB89_9GAMM</name>
<evidence type="ECO:0000259" key="1">
    <source>
        <dbReference type="Pfam" id="PF01425"/>
    </source>
</evidence>
<protein>
    <submittedName>
        <fullName evidence="2">Asp-tRNA(Asn)/Glu-tRNA(Gln) amidotransferase A subunit family amidase</fullName>
    </submittedName>
</protein>
<feature type="domain" description="Amidase" evidence="1">
    <location>
        <begin position="93"/>
        <end position="365"/>
    </location>
</feature>
<dbReference type="PANTHER" id="PTHR42678:SF34">
    <property type="entry name" value="OS04G0183300 PROTEIN"/>
    <property type="match status" value="1"/>
</dbReference>
<sequence length="601" mass="62971">MTIRSPLPLAAVLALAACGGSDRPGPALPTSEAEPFALIEADLLQVHDALAGRRTLADGSTLSCVGLTQMYIDRIFAYNDAPQPSGLLPVRGVLMINPHALDEAAALDALYARDGGIGERALHCMPVLLKDNYDTYDHPSTQGSYAMLGHQAGVDAHSVAGLRKAGAVILGKANQDEFAFFTTGFSGRAIQVTNPYNTSQSPAGSSSGTGASIAANFALGGTGSDTCQSIRHPSSVNGLVGIRPSLGVISQHGIFPLSHQRDTGGPMTRTVRDAALMLTAMAGVDPRDPKTLDYPAEARPASYARYLDRATHGVAGRHIGVLRQLGSNTSPAGTDAQGALIAAAVEQLADMGAIIHDVWLPDFASLGAGSRHFDMNDYFRQFELEGGHSARHCVSSTFATSANGRESCLLRDGIVETLLVDARSAGIMGTVALSDPDQEPTEAELQAIVDMRAYVTGVMDALVDADGEPVLDDSGAPVRLDALLLSPGPTGGRTCDFGSTTQMGSIVVPVGFDETVGVPRGMEIFVRRFDEGTGIGIAYDYEQATHHRAPPALLPSLLSLHPSIAAFNAHQQQALMTATSVAPEDLPVEVYLQALRELTGT</sequence>
<dbReference type="SUPFAM" id="SSF75304">
    <property type="entry name" value="Amidase signature (AS) enzymes"/>
    <property type="match status" value="1"/>
</dbReference>
<organism evidence="2 3">
    <name type="scientific">Sinimarinibacterium flocculans</name>
    <dbReference type="NCBI Taxonomy" id="985250"/>
    <lineage>
        <taxon>Bacteria</taxon>
        <taxon>Pseudomonadati</taxon>
        <taxon>Pseudomonadota</taxon>
        <taxon>Gammaproteobacteria</taxon>
        <taxon>Nevskiales</taxon>
        <taxon>Nevskiaceae</taxon>
        <taxon>Sinimarinibacterium</taxon>
    </lineage>
</organism>
<gene>
    <name evidence="2" type="ORF">C8D93_11268</name>
</gene>
<reference evidence="2 3" key="1">
    <citation type="submission" date="2018-04" db="EMBL/GenBank/DDBJ databases">
        <title>Genomic Encyclopedia of Type Strains, Phase IV (KMG-IV): sequencing the most valuable type-strain genomes for metagenomic binning, comparative biology and taxonomic classification.</title>
        <authorList>
            <person name="Goeker M."/>
        </authorList>
    </citation>
    <scope>NUCLEOTIDE SEQUENCE [LARGE SCALE GENOMIC DNA]</scope>
    <source>
        <strain evidence="2 3">DSM 104150</strain>
    </source>
</reference>
<accession>A0A318EB89</accession>
<dbReference type="EMBL" id="QICN01000012">
    <property type="protein sequence ID" value="PXV64618.1"/>
    <property type="molecule type" value="Genomic_DNA"/>
</dbReference>
<keyword evidence="3" id="KW-1185">Reference proteome</keyword>
<evidence type="ECO:0000313" key="2">
    <source>
        <dbReference type="EMBL" id="PXV64618.1"/>
    </source>
</evidence>
<dbReference type="PANTHER" id="PTHR42678">
    <property type="entry name" value="AMIDASE"/>
    <property type="match status" value="1"/>
</dbReference>
<dbReference type="Pfam" id="PF01425">
    <property type="entry name" value="Amidase"/>
    <property type="match status" value="1"/>
</dbReference>
<comment type="caution">
    <text evidence="2">The sequence shown here is derived from an EMBL/GenBank/DDBJ whole genome shotgun (WGS) entry which is preliminary data.</text>
</comment>
<dbReference type="OrthoDB" id="9811471at2"/>
<dbReference type="Gene3D" id="3.90.1300.10">
    <property type="entry name" value="Amidase signature (AS) domain"/>
    <property type="match status" value="1"/>
</dbReference>